<accession>A0A562KPA0</accession>
<organism evidence="2 3">
    <name type="scientific">Flavobacterium cheniae</name>
    <dbReference type="NCBI Taxonomy" id="295428"/>
    <lineage>
        <taxon>Bacteria</taxon>
        <taxon>Pseudomonadati</taxon>
        <taxon>Bacteroidota</taxon>
        <taxon>Flavobacteriia</taxon>
        <taxon>Flavobacteriales</taxon>
        <taxon>Flavobacteriaceae</taxon>
        <taxon>Flavobacterium</taxon>
    </lineage>
</organism>
<dbReference type="EMBL" id="VLKM01000002">
    <property type="protein sequence ID" value="TWH97053.1"/>
    <property type="molecule type" value="Genomic_DNA"/>
</dbReference>
<dbReference type="PANTHER" id="PTHR43179:SF7">
    <property type="entry name" value="RHAMNOSYLTRANSFERASE WBBL"/>
    <property type="match status" value="1"/>
</dbReference>
<dbReference type="Proteomes" id="UP000315312">
    <property type="component" value="Unassembled WGS sequence"/>
</dbReference>
<dbReference type="InterPro" id="IPR029044">
    <property type="entry name" value="Nucleotide-diphossugar_trans"/>
</dbReference>
<evidence type="ECO:0000313" key="3">
    <source>
        <dbReference type="Proteomes" id="UP000315312"/>
    </source>
</evidence>
<reference evidence="2 3" key="1">
    <citation type="journal article" date="2015" name="Stand. Genomic Sci.">
        <title>Genomic Encyclopedia of Bacterial and Archaeal Type Strains, Phase III: the genomes of soil and plant-associated and newly described type strains.</title>
        <authorList>
            <person name="Whitman W.B."/>
            <person name="Woyke T."/>
            <person name="Klenk H.P."/>
            <person name="Zhou Y."/>
            <person name="Lilburn T.G."/>
            <person name="Beck B.J."/>
            <person name="De Vos P."/>
            <person name="Vandamme P."/>
            <person name="Eisen J.A."/>
            <person name="Garrity G."/>
            <person name="Hugenholtz P."/>
            <person name="Kyrpides N.C."/>
        </authorList>
    </citation>
    <scope>NUCLEOTIDE SEQUENCE [LARGE SCALE GENOMIC DNA]</scope>
    <source>
        <strain evidence="2 3">CGMCC 1.6844</strain>
    </source>
</reference>
<feature type="domain" description="Glycosyltransferase 2-like" evidence="1">
    <location>
        <begin position="4"/>
        <end position="187"/>
    </location>
</feature>
<keyword evidence="3" id="KW-1185">Reference proteome</keyword>
<evidence type="ECO:0000313" key="2">
    <source>
        <dbReference type="EMBL" id="TWH97053.1"/>
    </source>
</evidence>
<dbReference type="PANTHER" id="PTHR43179">
    <property type="entry name" value="RHAMNOSYLTRANSFERASE WBBL"/>
    <property type="match status" value="1"/>
</dbReference>
<evidence type="ECO:0000259" key="1">
    <source>
        <dbReference type="Pfam" id="PF00535"/>
    </source>
</evidence>
<dbReference type="Pfam" id="PF00535">
    <property type="entry name" value="Glycos_transf_2"/>
    <property type="match status" value="1"/>
</dbReference>
<dbReference type="SUPFAM" id="SSF53448">
    <property type="entry name" value="Nucleotide-diphospho-sugar transferases"/>
    <property type="match status" value="1"/>
</dbReference>
<name>A0A562KPA0_9FLAO</name>
<dbReference type="InterPro" id="IPR001173">
    <property type="entry name" value="Glyco_trans_2-like"/>
</dbReference>
<protein>
    <recommendedName>
        <fullName evidence="1">Glycosyltransferase 2-like domain-containing protein</fullName>
    </recommendedName>
</protein>
<gene>
    <name evidence="2" type="ORF">IP97_00478</name>
</gene>
<proteinExistence type="predicted"/>
<dbReference type="OrthoDB" id="9771846at2"/>
<sequence length="298" mass="34599">MDLSIIIINYNTSKYTINCIESIVNTISDSINYEIILVDNCSEITDLQNLEEQIKKYNRLKLIKNPINSGFGGGNTVGSSEAKGKFLAFVNNDTILQNDCFSILIDAMESNPSYGVCSPQSFKENGDFLPTIDHFTSPNKELFGRDFLEFINPKRYPKRKQIYSKPKRGQFVSGSFMVFRKEDFDKIGGFDTKIFLYQEETDICKRMLKINKYAYLIPEAKFIHFHGASTKKSIAIKTELKLSTLYVIRKHYGWWAHKLILLFFIVKYFIRSFFKPEYWEIFKVLVKGGQLNHSLLKK</sequence>
<dbReference type="RefSeq" id="WP_133609967.1">
    <property type="nucleotide sequence ID" value="NZ_SNZC01000003.1"/>
</dbReference>
<dbReference type="Gene3D" id="3.90.550.10">
    <property type="entry name" value="Spore Coat Polysaccharide Biosynthesis Protein SpsA, Chain A"/>
    <property type="match status" value="1"/>
</dbReference>
<dbReference type="AlphaFoldDB" id="A0A562KPA0"/>
<dbReference type="CDD" id="cd04186">
    <property type="entry name" value="GT_2_like_c"/>
    <property type="match status" value="1"/>
</dbReference>
<comment type="caution">
    <text evidence="2">The sequence shown here is derived from an EMBL/GenBank/DDBJ whole genome shotgun (WGS) entry which is preliminary data.</text>
</comment>